<feature type="signal peptide" evidence="1">
    <location>
        <begin position="1"/>
        <end position="30"/>
    </location>
</feature>
<dbReference type="EMBL" id="JAAKZW010000260">
    <property type="protein sequence ID" value="NGO80897.1"/>
    <property type="molecule type" value="Genomic_DNA"/>
</dbReference>
<evidence type="ECO:0000313" key="3">
    <source>
        <dbReference type="Proteomes" id="UP000481109"/>
    </source>
</evidence>
<keyword evidence="1" id="KW-0732">Signal</keyword>
<comment type="caution">
    <text evidence="2">The sequence shown here is derived from an EMBL/GenBank/DDBJ whole genome shotgun (WGS) entry which is preliminary data.</text>
</comment>
<name>A0A6G4XVR1_9ACTN</name>
<protein>
    <submittedName>
        <fullName evidence="2">Uncharacterized protein</fullName>
    </submittedName>
</protein>
<dbReference type="RefSeq" id="WP_165336309.1">
    <property type="nucleotide sequence ID" value="NZ_JAAKZW010000260.1"/>
</dbReference>
<feature type="chain" id="PRO_5026268727" evidence="1">
    <location>
        <begin position="31"/>
        <end position="237"/>
    </location>
</feature>
<accession>A0A6G4XVR1</accession>
<dbReference type="Proteomes" id="UP000481109">
    <property type="component" value="Unassembled WGS sequence"/>
</dbReference>
<sequence>MRLNRTLTALAVTVALSAGTVAVGAGTAFAAEGRTASASAPIDTEAERRVERSLDKLYAAIDEAAKSGAEGTYDESHRTLLDTAVRELIAATEAVDPEPVAEAEAPAKVDPKEAVEDATKKLEAQVKVIVDAAAKGDLAKLTASVELSTKVVVDLLVKVGLGPILEKLGLGDVTKLLPGLTDLLLKPATPPAGLPTGAVPPLPLPLPLPVPGLPTGLPTGLPLGGLPTGGLPLPFGK</sequence>
<evidence type="ECO:0000256" key="1">
    <source>
        <dbReference type="SAM" id="SignalP"/>
    </source>
</evidence>
<organism evidence="2 3">
    <name type="scientific">Streptomyces mesophilus</name>
    <dbReference type="NCBI Taxonomy" id="1775132"/>
    <lineage>
        <taxon>Bacteria</taxon>
        <taxon>Bacillati</taxon>
        <taxon>Actinomycetota</taxon>
        <taxon>Actinomycetes</taxon>
        <taxon>Kitasatosporales</taxon>
        <taxon>Streptomycetaceae</taxon>
        <taxon>Streptomyces</taxon>
    </lineage>
</organism>
<evidence type="ECO:0000313" key="2">
    <source>
        <dbReference type="EMBL" id="NGO80897.1"/>
    </source>
</evidence>
<keyword evidence="3" id="KW-1185">Reference proteome</keyword>
<proteinExistence type="predicted"/>
<gene>
    <name evidence="2" type="ORF">G6045_35350</name>
</gene>
<reference evidence="2 3" key="1">
    <citation type="submission" date="2020-02" db="EMBL/GenBank/DDBJ databases">
        <title>Whole-genome analyses of novel actinobacteria.</title>
        <authorList>
            <person name="Sahin N."/>
            <person name="Tokatli A."/>
        </authorList>
    </citation>
    <scope>NUCLEOTIDE SEQUENCE [LARGE SCALE GENOMIC DNA]</scope>
    <source>
        <strain evidence="2 3">YC504</strain>
    </source>
</reference>
<dbReference type="AlphaFoldDB" id="A0A6G4XVR1"/>